<dbReference type="GO" id="GO:0008270">
    <property type="term" value="F:zinc ion binding"/>
    <property type="evidence" value="ECO:0007669"/>
    <property type="project" value="UniProtKB-KW"/>
</dbReference>
<keyword evidence="4" id="KW-0862">Zinc</keyword>
<dbReference type="InterPro" id="IPR052035">
    <property type="entry name" value="ZnF_BED_domain_contain"/>
</dbReference>
<organism evidence="6 7">
    <name type="scientific">Cirrhinus mrigala</name>
    <name type="common">Mrigala</name>
    <dbReference type="NCBI Taxonomy" id="683832"/>
    <lineage>
        <taxon>Eukaryota</taxon>
        <taxon>Metazoa</taxon>
        <taxon>Chordata</taxon>
        <taxon>Craniata</taxon>
        <taxon>Vertebrata</taxon>
        <taxon>Euteleostomi</taxon>
        <taxon>Actinopterygii</taxon>
        <taxon>Neopterygii</taxon>
        <taxon>Teleostei</taxon>
        <taxon>Ostariophysi</taxon>
        <taxon>Cypriniformes</taxon>
        <taxon>Cyprinidae</taxon>
        <taxon>Labeoninae</taxon>
        <taxon>Labeonini</taxon>
        <taxon>Cirrhinus</taxon>
    </lineage>
</organism>
<dbReference type="Proteomes" id="UP001529510">
    <property type="component" value="Unassembled WGS sequence"/>
</dbReference>
<name>A0ABD0MTB2_CIRMR</name>
<evidence type="ECO:0000256" key="1">
    <source>
        <dbReference type="ARBA" id="ARBA00004123"/>
    </source>
</evidence>
<evidence type="ECO:0000256" key="4">
    <source>
        <dbReference type="ARBA" id="ARBA00022833"/>
    </source>
</evidence>
<accession>A0ABD0MTB2</accession>
<keyword evidence="3" id="KW-0863">Zinc-finger</keyword>
<comment type="caution">
    <text evidence="6">The sequence shown here is derived from an EMBL/GenBank/DDBJ whole genome shotgun (WGS) entry which is preliminary data.</text>
</comment>
<reference evidence="6 7" key="1">
    <citation type="submission" date="2024-05" db="EMBL/GenBank/DDBJ databases">
        <title>Genome sequencing and assembly of Indian major carp, Cirrhinus mrigala (Hamilton, 1822).</title>
        <authorList>
            <person name="Mohindra V."/>
            <person name="Chowdhury L.M."/>
            <person name="Lal K."/>
            <person name="Jena J.K."/>
        </authorList>
    </citation>
    <scope>NUCLEOTIDE SEQUENCE [LARGE SCALE GENOMIC DNA]</scope>
    <source>
        <strain evidence="6">CM1030</strain>
        <tissue evidence="6">Blood</tissue>
    </source>
</reference>
<keyword evidence="5" id="KW-0539">Nucleus</keyword>
<dbReference type="PANTHER" id="PTHR46481:SF10">
    <property type="entry name" value="ZINC FINGER BED DOMAIN-CONTAINING PROTEIN 39"/>
    <property type="match status" value="1"/>
</dbReference>
<dbReference type="GO" id="GO:0005634">
    <property type="term" value="C:nucleus"/>
    <property type="evidence" value="ECO:0007669"/>
    <property type="project" value="UniProtKB-SubCell"/>
</dbReference>
<evidence type="ECO:0000256" key="2">
    <source>
        <dbReference type="ARBA" id="ARBA00022723"/>
    </source>
</evidence>
<evidence type="ECO:0000313" key="6">
    <source>
        <dbReference type="EMBL" id="KAL0152413.1"/>
    </source>
</evidence>
<gene>
    <name evidence="6" type="ORF">M9458_052136</name>
</gene>
<dbReference type="PANTHER" id="PTHR46481">
    <property type="entry name" value="ZINC FINGER BED DOMAIN-CONTAINING PROTEIN 4"/>
    <property type="match status" value="1"/>
</dbReference>
<evidence type="ECO:0000256" key="3">
    <source>
        <dbReference type="ARBA" id="ARBA00022771"/>
    </source>
</evidence>
<protein>
    <submittedName>
        <fullName evidence="6">Uncharacterized protein</fullName>
    </submittedName>
</protein>
<keyword evidence="7" id="KW-1185">Reference proteome</keyword>
<keyword evidence="2" id="KW-0479">Metal-binding</keyword>
<evidence type="ECO:0000313" key="7">
    <source>
        <dbReference type="Proteomes" id="UP001529510"/>
    </source>
</evidence>
<comment type="subcellular location">
    <subcellularLocation>
        <location evidence="1">Nucleus</location>
    </subcellularLocation>
</comment>
<sequence>MTHKLSLHVEMEAAREKVKTGEWKLRKYTNRKSKVWETFAEIMKDDDQSAGFVMCTSCDAVYTFDSHKPGTTNMAMVEKEALSEVLKSAVHDNGGVAITTDMWTDDFNRRSYTALTCHYITEDWKLASRVMCTVEFDCTLPKTAINIHEQINEQLCSYGISFDQVVLVSDQGSNIKAAQKNYHWIPCAAHVLNTILKHTFSGSDIEEVTKMTDACKGIVKYLKKASASTALPHGLVQECETRWNSKIDMLKSVSKQYREINELLESRGQSERMEGIYQNTLTTVIDFLEPFKKASEELRERTTRHCI</sequence>
<dbReference type="AlphaFoldDB" id="A0ABD0MTB2"/>
<evidence type="ECO:0000256" key="5">
    <source>
        <dbReference type="ARBA" id="ARBA00023242"/>
    </source>
</evidence>
<dbReference type="InterPro" id="IPR012337">
    <property type="entry name" value="RNaseH-like_sf"/>
</dbReference>
<dbReference type="SUPFAM" id="SSF53098">
    <property type="entry name" value="Ribonuclease H-like"/>
    <property type="match status" value="1"/>
</dbReference>
<dbReference type="EMBL" id="JAMKFB020000189">
    <property type="protein sequence ID" value="KAL0152413.1"/>
    <property type="molecule type" value="Genomic_DNA"/>
</dbReference>
<proteinExistence type="predicted"/>